<evidence type="ECO:0000313" key="6">
    <source>
        <dbReference type="Proteomes" id="UP001144471"/>
    </source>
</evidence>
<evidence type="ECO:0000256" key="3">
    <source>
        <dbReference type="RuleBase" id="RU363019"/>
    </source>
</evidence>
<dbReference type="EMBL" id="BSDY01000031">
    <property type="protein sequence ID" value="GLI58013.1"/>
    <property type="molecule type" value="Genomic_DNA"/>
</dbReference>
<dbReference type="InterPro" id="IPR044666">
    <property type="entry name" value="Cyclophilin_A-like"/>
</dbReference>
<comment type="similarity">
    <text evidence="3">Belongs to the cyclophilin-type PPIase family.</text>
</comment>
<dbReference type="PROSITE" id="PS50072">
    <property type="entry name" value="CSA_PPIASE_2"/>
    <property type="match status" value="1"/>
</dbReference>
<dbReference type="InterPro" id="IPR002130">
    <property type="entry name" value="Cyclophilin-type_PPIase_dom"/>
</dbReference>
<gene>
    <name evidence="5" type="ORF">PM10SUCC1_35270</name>
</gene>
<organism evidence="5 6">
    <name type="scientific">Propionigenium maris DSM 9537</name>
    <dbReference type="NCBI Taxonomy" id="1123000"/>
    <lineage>
        <taxon>Bacteria</taxon>
        <taxon>Fusobacteriati</taxon>
        <taxon>Fusobacteriota</taxon>
        <taxon>Fusobacteriia</taxon>
        <taxon>Fusobacteriales</taxon>
        <taxon>Fusobacteriaceae</taxon>
        <taxon>Propionigenium</taxon>
    </lineage>
</organism>
<dbReference type="PRINTS" id="PR00153">
    <property type="entry name" value="CSAPPISMRASE"/>
</dbReference>
<dbReference type="GO" id="GO:0006457">
    <property type="term" value="P:protein folding"/>
    <property type="evidence" value="ECO:0007669"/>
    <property type="project" value="InterPro"/>
</dbReference>
<comment type="caution">
    <text evidence="5">The sequence shown here is derived from an EMBL/GenBank/DDBJ whole genome shotgun (WGS) entry which is preliminary data.</text>
</comment>
<name>A0A9W6GMX1_9FUSO</name>
<sequence>MLRIVLTILLVAFIIFNLKNKNRGGKQLQLNQEVIFVNDIKLQAHIKTSKGDINIDLFPEVAPVTVANFVNLSRRGYYNNLKFHRVIADFMIQGGCPLGTGTGGPGYNFQDEFPAAPDAKYQFNRPGLLAMANAGPGTNGSQFFVTHVPTDWLNNKHTIFGEVVSEEDQNVVNSVAQGDTIEAITVTGDVEKFVEANESLFIQLDDALKNDFPNLVK</sequence>
<dbReference type="InterPro" id="IPR020892">
    <property type="entry name" value="Cyclophilin-type_PPIase_CS"/>
</dbReference>
<protein>
    <recommendedName>
        <fullName evidence="3">Peptidyl-prolyl cis-trans isomerase</fullName>
        <shortName evidence="3">PPIase</shortName>
        <ecNumber evidence="3">5.2.1.8</ecNumber>
    </recommendedName>
</protein>
<dbReference type="GO" id="GO:0003755">
    <property type="term" value="F:peptidyl-prolyl cis-trans isomerase activity"/>
    <property type="evidence" value="ECO:0007669"/>
    <property type="project" value="UniProtKB-UniRule"/>
</dbReference>
<keyword evidence="6" id="KW-1185">Reference proteome</keyword>
<comment type="function">
    <text evidence="3">PPIases accelerate the folding of proteins. It catalyzes the cis-trans isomerization of proline imidic peptide bonds in oligopeptides.</text>
</comment>
<evidence type="ECO:0000259" key="4">
    <source>
        <dbReference type="PROSITE" id="PS50072"/>
    </source>
</evidence>
<keyword evidence="1 3" id="KW-0697">Rotamase</keyword>
<dbReference type="SUPFAM" id="SSF50891">
    <property type="entry name" value="Cyclophilin-like"/>
    <property type="match status" value="1"/>
</dbReference>
<dbReference type="CDD" id="cd00317">
    <property type="entry name" value="cyclophilin"/>
    <property type="match status" value="1"/>
</dbReference>
<dbReference type="Pfam" id="PF00160">
    <property type="entry name" value="Pro_isomerase"/>
    <property type="match status" value="1"/>
</dbReference>
<proteinExistence type="inferred from homology"/>
<reference evidence="5" key="1">
    <citation type="submission" date="2022-12" db="EMBL/GenBank/DDBJ databases">
        <title>Reference genome sequencing for broad-spectrum identification of bacterial and archaeal isolates by mass spectrometry.</title>
        <authorList>
            <person name="Sekiguchi Y."/>
            <person name="Tourlousse D.M."/>
        </authorList>
    </citation>
    <scope>NUCLEOTIDE SEQUENCE</scope>
    <source>
        <strain evidence="5">10succ1</strain>
    </source>
</reference>
<dbReference type="Gene3D" id="2.40.100.10">
    <property type="entry name" value="Cyclophilin-like"/>
    <property type="match status" value="1"/>
</dbReference>
<dbReference type="PROSITE" id="PS00170">
    <property type="entry name" value="CSA_PPIASE_1"/>
    <property type="match status" value="1"/>
</dbReference>
<dbReference type="AlphaFoldDB" id="A0A9W6GMX1"/>
<accession>A0A9W6GMX1</accession>
<evidence type="ECO:0000313" key="5">
    <source>
        <dbReference type="EMBL" id="GLI58013.1"/>
    </source>
</evidence>
<dbReference type="Proteomes" id="UP001144471">
    <property type="component" value="Unassembled WGS sequence"/>
</dbReference>
<dbReference type="PANTHER" id="PTHR45625:SF4">
    <property type="entry name" value="PEPTIDYLPROLYL ISOMERASE DOMAIN AND WD REPEAT-CONTAINING PROTEIN 1"/>
    <property type="match status" value="1"/>
</dbReference>
<feature type="domain" description="PPIase cyclophilin-type" evidence="4">
    <location>
        <begin position="51"/>
        <end position="180"/>
    </location>
</feature>
<comment type="catalytic activity">
    <reaction evidence="3">
        <text>[protein]-peptidylproline (omega=180) = [protein]-peptidylproline (omega=0)</text>
        <dbReference type="Rhea" id="RHEA:16237"/>
        <dbReference type="Rhea" id="RHEA-COMP:10747"/>
        <dbReference type="Rhea" id="RHEA-COMP:10748"/>
        <dbReference type="ChEBI" id="CHEBI:83833"/>
        <dbReference type="ChEBI" id="CHEBI:83834"/>
        <dbReference type="EC" id="5.2.1.8"/>
    </reaction>
</comment>
<keyword evidence="2 3" id="KW-0413">Isomerase</keyword>
<dbReference type="InterPro" id="IPR029000">
    <property type="entry name" value="Cyclophilin-like_dom_sf"/>
</dbReference>
<dbReference type="PANTHER" id="PTHR45625">
    <property type="entry name" value="PEPTIDYL-PROLYL CIS-TRANS ISOMERASE-RELATED"/>
    <property type="match status" value="1"/>
</dbReference>
<evidence type="ECO:0000256" key="2">
    <source>
        <dbReference type="ARBA" id="ARBA00023235"/>
    </source>
</evidence>
<evidence type="ECO:0000256" key="1">
    <source>
        <dbReference type="ARBA" id="ARBA00023110"/>
    </source>
</evidence>
<dbReference type="EC" id="5.2.1.8" evidence="3"/>